<name>A0AAV3ZCU1_9GAST</name>
<sequence length="82" mass="8908">MSFKHVHKKRISQGPAKTLGRWYNSSLKDIKCGSEALEQVSVGLQAIDKCGLPGKYSVVSPVYAYPKALVATSSIMRSAPQL</sequence>
<dbReference type="AlphaFoldDB" id="A0AAV3ZCU1"/>
<evidence type="ECO:0000313" key="2">
    <source>
        <dbReference type="Proteomes" id="UP000735302"/>
    </source>
</evidence>
<comment type="caution">
    <text evidence="1">The sequence shown here is derived from an EMBL/GenBank/DDBJ whole genome shotgun (WGS) entry which is preliminary data.</text>
</comment>
<dbReference type="EMBL" id="BLXT01002238">
    <property type="protein sequence ID" value="GFN92193.1"/>
    <property type="molecule type" value="Genomic_DNA"/>
</dbReference>
<accession>A0AAV3ZCU1</accession>
<protein>
    <submittedName>
        <fullName evidence="1">Craniofacial development protein 2-like</fullName>
    </submittedName>
</protein>
<evidence type="ECO:0000313" key="1">
    <source>
        <dbReference type="EMBL" id="GFN92193.1"/>
    </source>
</evidence>
<proteinExistence type="predicted"/>
<gene>
    <name evidence="1" type="ORF">PoB_001869900</name>
</gene>
<organism evidence="1 2">
    <name type="scientific">Plakobranchus ocellatus</name>
    <dbReference type="NCBI Taxonomy" id="259542"/>
    <lineage>
        <taxon>Eukaryota</taxon>
        <taxon>Metazoa</taxon>
        <taxon>Spiralia</taxon>
        <taxon>Lophotrochozoa</taxon>
        <taxon>Mollusca</taxon>
        <taxon>Gastropoda</taxon>
        <taxon>Heterobranchia</taxon>
        <taxon>Euthyneura</taxon>
        <taxon>Panpulmonata</taxon>
        <taxon>Sacoglossa</taxon>
        <taxon>Placobranchoidea</taxon>
        <taxon>Plakobranchidae</taxon>
        <taxon>Plakobranchus</taxon>
    </lineage>
</organism>
<keyword evidence="2" id="KW-1185">Reference proteome</keyword>
<reference evidence="1 2" key="1">
    <citation type="journal article" date="2021" name="Elife">
        <title>Chloroplast acquisition without the gene transfer in kleptoplastic sea slugs, Plakobranchus ocellatus.</title>
        <authorList>
            <person name="Maeda T."/>
            <person name="Takahashi S."/>
            <person name="Yoshida T."/>
            <person name="Shimamura S."/>
            <person name="Takaki Y."/>
            <person name="Nagai Y."/>
            <person name="Toyoda A."/>
            <person name="Suzuki Y."/>
            <person name="Arimoto A."/>
            <person name="Ishii H."/>
            <person name="Satoh N."/>
            <person name="Nishiyama T."/>
            <person name="Hasebe M."/>
            <person name="Maruyama T."/>
            <person name="Minagawa J."/>
            <person name="Obokata J."/>
            <person name="Shigenobu S."/>
        </authorList>
    </citation>
    <scope>NUCLEOTIDE SEQUENCE [LARGE SCALE GENOMIC DNA]</scope>
</reference>
<dbReference type="Proteomes" id="UP000735302">
    <property type="component" value="Unassembled WGS sequence"/>
</dbReference>